<accession>A0ABR3F7P8</accession>
<proteinExistence type="predicted"/>
<dbReference type="Pfam" id="PF11937">
    <property type="entry name" value="DUF3455"/>
    <property type="match status" value="1"/>
</dbReference>
<dbReference type="Proteomes" id="UP001465976">
    <property type="component" value="Unassembled WGS sequence"/>
</dbReference>
<dbReference type="PANTHER" id="PTHR35567">
    <property type="entry name" value="MALATE DEHYDROGENASE (AFU_ORTHOLOGUE AFUA_2G13800)"/>
    <property type="match status" value="1"/>
</dbReference>
<dbReference type="EMBL" id="JBAHYK010000794">
    <property type="protein sequence ID" value="KAL0571270.1"/>
    <property type="molecule type" value="Genomic_DNA"/>
</dbReference>
<keyword evidence="3" id="KW-1185">Reference proteome</keyword>
<reference evidence="2 3" key="1">
    <citation type="submission" date="2024-02" db="EMBL/GenBank/DDBJ databases">
        <title>A draft genome for the cacao thread blight pathogen Marasmius crinis-equi.</title>
        <authorList>
            <person name="Cohen S.P."/>
            <person name="Baruah I.K."/>
            <person name="Amoako-Attah I."/>
            <person name="Bukari Y."/>
            <person name="Meinhardt L.W."/>
            <person name="Bailey B.A."/>
        </authorList>
    </citation>
    <scope>NUCLEOTIDE SEQUENCE [LARGE SCALE GENOMIC DNA]</scope>
    <source>
        <strain evidence="2 3">GH-76</strain>
    </source>
</reference>
<protein>
    <recommendedName>
        <fullName evidence="4">Malate dehydrogenase</fullName>
    </recommendedName>
</protein>
<comment type="caution">
    <text evidence="2">The sequence shown here is derived from an EMBL/GenBank/DDBJ whole genome shotgun (WGS) entry which is preliminary data.</text>
</comment>
<gene>
    <name evidence="2" type="ORF">V5O48_010687</name>
</gene>
<feature type="signal peptide" evidence="1">
    <location>
        <begin position="1"/>
        <end position="17"/>
    </location>
</feature>
<organism evidence="2 3">
    <name type="scientific">Marasmius crinis-equi</name>
    <dbReference type="NCBI Taxonomy" id="585013"/>
    <lineage>
        <taxon>Eukaryota</taxon>
        <taxon>Fungi</taxon>
        <taxon>Dikarya</taxon>
        <taxon>Basidiomycota</taxon>
        <taxon>Agaricomycotina</taxon>
        <taxon>Agaricomycetes</taxon>
        <taxon>Agaricomycetidae</taxon>
        <taxon>Agaricales</taxon>
        <taxon>Marasmiineae</taxon>
        <taxon>Marasmiaceae</taxon>
        <taxon>Marasmius</taxon>
    </lineage>
</organism>
<evidence type="ECO:0000313" key="2">
    <source>
        <dbReference type="EMBL" id="KAL0571270.1"/>
    </source>
</evidence>
<keyword evidence="1" id="KW-0732">Signal</keyword>
<feature type="chain" id="PRO_5045520707" description="Malate dehydrogenase" evidence="1">
    <location>
        <begin position="18"/>
        <end position="221"/>
    </location>
</feature>
<evidence type="ECO:0000313" key="3">
    <source>
        <dbReference type="Proteomes" id="UP001465976"/>
    </source>
</evidence>
<dbReference type="PANTHER" id="PTHR35567:SF1">
    <property type="entry name" value="CONSERVED FUNGAL PROTEIN (AFU_ORTHOLOGUE AFUA_1G14230)"/>
    <property type="match status" value="1"/>
</dbReference>
<sequence length="221" mass="23339">MSKFSLWFLAISALASSALRIGSCDVSNVEVQAGSLPAQEHPTSYIGLGVGTQNYTCSSSGTLTTSGALATVFDISCTQGTGSQSIAKIAYDLWTLESKSTSASSALKDIQGSLVLGQHYFVLNPTNATAGINPEWDFTAHFADSNAFVIATKVNNTTAPEDPTTNVDWLKLKGMDGQGSLANEIYRTDTNGGQPPASCEPGSDPVTVKYTAIYWFTEEQA</sequence>
<evidence type="ECO:0008006" key="4">
    <source>
        <dbReference type="Google" id="ProtNLM"/>
    </source>
</evidence>
<dbReference type="InterPro" id="IPR021851">
    <property type="entry name" value="DUF3455"/>
</dbReference>
<evidence type="ECO:0000256" key="1">
    <source>
        <dbReference type="SAM" id="SignalP"/>
    </source>
</evidence>
<name>A0ABR3F7P8_9AGAR</name>